<feature type="chain" id="PRO_5015685815" evidence="1">
    <location>
        <begin position="23"/>
        <end position="83"/>
    </location>
</feature>
<dbReference type="AlphaFoldDB" id="A0A2T3KUH3"/>
<sequence>MKMCFITSIISIILLISFPSGARSFEHYVEQYNVVPCSGLKTKLQSLNKRAPMVKDVSSNQELKTFKNKQKAIKYLFKVKKCS</sequence>
<gene>
    <name evidence="2" type="ORF">C0W93_12025</name>
</gene>
<keyword evidence="1" id="KW-0732">Signal</keyword>
<dbReference type="GeneID" id="99742971"/>
<name>A0A2T3KUH3_PHOLD</name>
<evidence type="ECO:0000313" key="2">
    <source>
        <dbReference type="EMBL" id="PSV10444.1"/>
    </source>
</evidence>
<feature type="signal peptide" evidence="1">
    <location>
        <begin position="1"/>
        <end position="22"/>
    </location>
</feature>
<accession>A0A2T3KUH3</accession>
<dbReference type="RefSeq" id="WP_042117699.1">
    <property type="nucleotide sequence ID" value="NZ_CP131574.1"/>
</dbReference>
<organism evidence="2 3">
    <name type="scientific">Photobacterium leiognathi subsp. mandapamensis</name>
    <name type="common">Photobacterium mandapamensis</name>
    <dbReference type="NCBI Taxonomy" id="48408"/>
    <lineage>
        <taxon>Bacteria</taxon>
        <taxon>Pseudomonadati</taxon>
        <taxon>Pseudomonadota</taxon>
        <taxon>Gammaproteobacteria</taxon>
        <taxon>Vibrionales</taxon>
        <taxon>Vibrionaceae</taxon>
        <taxon>Photobacterium</taxon>
    </lineage>
</organism>
<protein>
    <submittedName>
        <fullName evidence="2">Uncharacterized protein</fullName>
    </submittedName>
</protein>
<evidence type="ECO:0000313" key="3">
    <source>
        <dbReference type="Proteomes" id="UP000240530"/>
    </source>
</evidence>
<comment type="caution">
    <text evidence="2">The sequence shown here is derived from an EMBL/GenBank/DDBJ whole genome shotgun (WGS) entry which is preliminary data.</text>
</comment>
<proteinExistence type="predicted"/>
<evidence type="ECO:0000256" key="1">
    <source>
        <dbReference type="SAM" id="SignalP"/>
    </source>
</evidence>
<dbReference type="Proteomes" id="UP000240530">
    <property type="component" value="Unassembled WGS sequence"/>
</dbReference>
<reference evidence="2 3" key="1">
    <citation type="submission" date="2018-03" db="EMBL/GenBank/DDBJ databases">
        <title>Whole genome sequencing of Histamine producing bacteria.</title>
        <authorList>
            <person name="Butler K."/>
        </authorList>
    </citation>
    <scope>NUCLEOTIDE SEQUENCE [LARGE SCALE GENOMIC DNA]</scope>
    <source>
        <strain evidence="2 3">Res.4.1</strain>
    </source>
</reference>
<dbReference type="EMBL" id="PYNS01000012">
    <property type="protein sequence ID" value="PSV10444.1"/>
    <property type="molecule type" value="Genomic_DNA"/>
</dbReference>